<dbReference type="Gene3D" id="1.10.490.10">
    <property type="entry name" value="Globins"/>
    <property type="match status" value="1"/>
</dbReference>
<evidence type="ECO:0000256" key="4">
    <source>
        <dbReference type="ARBA" id="ARBA00022723"/>
    </source>
</evidence>
<evidence type="ECO:0000259" key="7">
    <source>
        <dbReference type="PROSITE" id="PS01033"/>
    </source>
</evidence>
<dbReference type="CDD" id="cd09487">
    <property type="entry name" value="SAM_superfamily"/>
    <property type="match status" value="1"/>
</dbReference>
<dbReference type="GO" id="GO:0005344">
    <property type="term" value="F:oxygen carrier activity"/>
    <property type="evidence" value="ECO:0007669"/>
    <property type="project" value="UniProtKB-KW"/>
</dbReference>
<keyword evidence="3" id="KW-0561">Oxygen transport</keyword>
<protein>
    <submittedName>
        <fullName evidence="8">Cytoglobin-2</fullName>
    </submittedName>
</protein>
<dbReference type="Pfam" id="PF00536">
    <property type="entry name" value="SAM_1"/>
    <property type="match status" value="1"/>
</dbReference>
<gene>
    <name evidence="8" type="primary">cygb2</name>
    <name evidence="8" type="ORF">AK812_SmicGene24917</name>
</gene>
<reference evidence="8 9" key="1">
    <citation type="submission" date="2016-02" db="EMBL/GenBank/DDBJ databases">
        <title>Genome analysis of coral dinoflagellate symbionts highlights evolutionary adaptations to a symbiotic lifestyle.</title>
        <authorList>
            <person name="Aranda M."/>
            <person name="Li Y."/>
            <person name="Liew Y.J."/>
            <person name="Baumgarten S."/>
            <person name="Simakov O."/>
            <person name="Wilson M."/>
            <person name="Piel J."/>
            <person name="Ashoor H."/>
            <person name="Bougouffa S."/>
            <person name="Bajic V.B."/>
            <person name="Ryu T."/>
            <person name="Ravasi T."/>
            <person name="Bayer T."/>
            <person name="Micklem G."/>
            <person name="Kim H."/>
            <person name="Bhak J."/>
            <person name="Lajeunesse T.C."/>
            <person name="Voolstra C.R."/>
        </authorList>
    </citation>
    <scope>NUCLEOTIDE SEQUENCE [LARGE SCALE GENOMIC DNA]</scope>
    <source>
        <strain evidence="8 9">CCMP2467</strain>
    </source>
</reference>
<name>A0A1Q9DDE5_SYMMI</name>
<keyword evidence="1" id="KW-0813">Transport</keyword>
<evidence type="ECO:0000256" key="1">
    <source>
        <dbReference type="ARBA" id="ARBA00022448"/>
    </source>
</evidence>
<dbReference type="EMBL" id="LSRX01000591">
    <property type="protein sequence ID" value="OLP93201.1"/>
    <property type="molecule type" value="Genomic_DNA"/>
</dbReference>
<dbReference type="SUPFAM" id="SSF46458">
    <property type="entry name" value="Globin-like"/>
    <property type="match status" value="1"/>
</dbReference>
<feature type="domain" description="Globin" evidence="7">
    <location>
        <begin position="129"/>
        <end position="288"/>
    </location>
</feature>
<dbReference type="GO" id="GO:0046872">
    <property type="term" value="F:metal ion binding"/>
    <property type="evidence" value="ECO:0007669"/>
    <property type="project" value="UniProtKB-KW"/>
</dbReference>
<keyword evidence="9" id="KW-1185">Reference proteome</keyword>
<evidence type="ECO:0000256" key="6">
    <source>
        <dbReference type="SAM" id="MobiDB-lite"/>
    </source>
</evidence>
<comment type="caution">
    <text evidence="8">The sequence shown here is derived from an EMBL/GenBank/DDBJ whole genome shotgun (WGS) entry which is preliminary data.</text>
</comment>
<organism evidence="8 9">
    <name type="scientific">Symbiodinium microadriaticum</name>
    <name type="common">Dinoflagellate</name>
    <name type="synonym">Zooxanthella microadriatica</name>
    <dbReference type="NCBI Taxonomy" id="2951"/>
    <lineage>
        <taxon>Eukaryota</taxon>
        <taxon>Sar</taxon>
        <taxon>Alveolata</taxon>
        <taxon>Dinophyceae</taxon>
        <taxon>Suessiales</taxon>
        <taxon>Symbiodiniaceae</taxon>
        <taxon>Symbiodinium</taxon>
    </lineage>
</organism>
<dbReference type="PANTHER" id="PTHR46458">
    <property type="entry name" value="BLR2807 PROTEIN"/>
    <property type="match status" value="1"/>
</dbReference>
<evidence type="ECO:0000256" key="2">
    <source>
        <dbReference type="ARBA" id="ARBA00022617"/>
    </source>
</evidence>
<sequence length="485" mass="53324">MSGYRQERPLPGTARNVRRDEMQMEASNQMKPVVRSVTSTGPRGRIPQQSPVTAFLREIGLGQYAQALRTHGFEDLETLMAMREEHMREVGMATGHIVKLKRHLCECEPNHFLATASPLRASIGAPRKVDSSLVAMTAVQRSWQQVKELGTDVAGGLFYKKFFEVEPSAKALFPMSVRLRYKNWDSDQQETDDMSESPALRRLWGRFIEVIGSAVAGLQDTAKMVPMLRELGMRHVGYGLKAEYFDLAGAILLEILADWLGESFNKEVENAWVMVSGFVIATIASGYTAAVEGIRAKEGELRPATPCSAAEGSIRLPSEAGSTHLGGSAHTPTAIQSGRLHEPGSANDMFAVKEAPPKNMYPPRLKMLVDGSSGGCYGIEWVLAPSGRLVHNSAYEPQWRVDAPGSKGAFAARSVTYTFMPGQHEVQRLNRHLSTPFQRADLAKEYGINSILFVPTNDGVLEIGSTKKFANSDDFLPPDLLMESP</sequence>
<proteinExistence type="predicted"/>
<dbReference type="InterPro" id="IPR009050">
    <property type="entry name" value="Globin-like_sf"/>
</dbReference>
<dbReference type="AlphaFoldDB" id="A0A1Q9DDE5"/>
<dbReference type="Pfam" id="PF00042">
    <property type="entry name" value="Globin"/>
    <property type="match status" value="1"/>
</dbReference>
<dbReference type="PANTHER" id="PTHR46458:SF1">
    <property type="entry name" value="GEO09476P1"/>
    <property type="match status" value="1"/>
</dbReference>
<keyword evidence="5" id="KW-0408">Iron</keyword>
<dbReference type="Gene3D" id="1.10.150.50">
    <property type="entry name" value="Transcription Factor, Ets-1"/>
    <property type="match status" value="1"/>
</dbReference>
<keyword evidence="2" id="KW-0349">Heme</keyword>
<keyword evidence="4" id="KW-0479">Metal-binding</keyword>
<evidence type="ECO:0000256" key="3">
    <source>
        <dbReference type="ARBA" id="ARBA00022621"/>
    </source>
</evidence>
<feature type="region of interest" description="Disordered" evidence="6">
    <location>
        <begin position="1"/>
        <end position="30"/>
    </location>
</feature>
<dbReference type="InterPro" id="IPR050532">
    <property type="entry name" value="Globin-like_OT"/>
</dbReference>
<feature type="region of interest" description="Disordered" evidence="6">
    <location>
        <begin position="320"/>
        <end position="340"/>
    </location>
</feature>
<dbReference type="PROSITE" id="PS01033">
    <property type="entry name" value="GLOBIN"/>
    <property type="match status" value="1"/>
</dbReference>
<dbReference type="InterPro" id="IPR012292">
    <property type="entry name" value="Globin/Proto"/>
</dbReference>
<dbReference type="Proteomes" id="UP000186817">
    <property type="component" value="Unassembled WGS sequence"/>
</dbReference>
<dbReference type="SUPFAM" id="SSF47769">
    <property type="entry name" value="SAM/Pointed domain"/>
    <property type="match status" value="1"/>
</dbReference>
<evidence type="ECO:0000313" key="8">
    <source>
        <dbReference type="EMBL" id="OLP93201.1"/>
    </source>
</evidence>
<dbReference type="InterPro" id="IPR001660">
    <property type="entry name" value="SAM"/>
</dbReference>
<dbReference type="OrthoDB" id="436496at2759"/>
<accession>A0A1Q9DDE5</accession>
<dbReference type="InterPro" id="IPR013761">
    <property type="entry name" value="SAM/pointed_sf"/>
</dbReference>
<dbReference type="InterPro" id="IPR000971">
    <property type="entry name" value="Globin"/>
</dbReference>
<evidence type="ECO:0000313" key="9">
    <source>
        <dbReference type="Proteomes" id="UP000186817"/>
    </source>
</evidence>
<dbReference type="GO" id="GO:0020037">
    <property type="term" value="F:heme binding"/>
    <property type="evidence" value="ECO:0007669"/>
    <property type="project" value="InterPro"/>
</dbReference>
<evidence type="ECO:0000256" key="5">
    <source>
        <dbReference type="ARBA" id="ARBA00023004"/>
    </source>
</evidence>
<dbReference type="GO" id="GO:0019825">
    <property type="term" value="F:oxygen binding"/>
    <property type="evidence" value="ECO:0007669"/>
    <property type="project" value="InterPro"/>
</dbReference>